<feature type="region of interest" description="Disordered" evidence="1">
    <location>
        <begin position="36"/>
        <end position="65"/>
    </location>
</feature>
<comment type="caution">
    <text evidence="2">The sequence shown here is derived from an EMBL/GenBank/DDBJ whole genome shotgun (WGS) entry which is preliminary data.</text>
</comment>
<accession>A0ABR9HYG8</accession>
<reference evidence="2 3" key="1">
    <citation type="submission" date="2020-10" db="EMBL/GenBank/DDBJ databases">
        <title>Sequencing the genomes of 1000 actinobacteria strains.</title>
        <authorList>
            <person name="Klenk H.-P."/>
        </authorList>
    </citation>
    <scope>NUCLEOTIDE SEQUENCE [LARGE SCALE GENOMIC DNA]</scope>
    <source>
        <strain evidence="2 3">DSM 44653</strain>
    </source>
</reference>
<sequence>MNDVDTHGGSVRRPATPIFDRLLAEAGLSWVDAVPAASGEQSELPHSNGWFCTDEAKAEPPSGHP</sequence>
<evidence type="ECO:0000313" key="2">
    <source>
        <dbReference type="EMBL" id="MBE1495978.1"/>
    </source>
</evidence>
<protein>
    <submittedName>
        <fullName evidence="2">Uncharacterized protein</fullName>
    </submittedName>
</protein>
<dbReference type="Proteomes" id="UP000631670">
    <property type="component" value="Unassembled WGS sequence"/>
</dbReference>
<dbReference type="EMBL" id="JADBEG010000001">
    <property type="protein sequence ID" value="MBE1495978.1"/>
    <property type="molecule type" value="Genomic_DNA"/>
</dbReference>
<organism evidence="2 3">
    <name type="scientific">Amycolatopsis lexingtonensis</name>
    <dbReference type="NCBI Taxonomy" id="218822"/>
    <lineage>
        <taxon>Bacteria</taxon>
        <taxon>Bacillati</taxon>
        <taxon>Actinomycetota</taxon>
        <taxon>Actinomycetes</taxon>
        <taxon>Pseudonocardiales</taxon>
        <taxon>Pseudonocardiaceae</taxon>
        <taxon>Amycolatopsis</taxon>
    </lineage>
</organism>
<proteinExistence type="predicted"/>
<gene>
    <name evidence="2" type="ORF">H4696_003078</name>
</gene>
<name>A0ABR9HYG8_9PSEU</name>
<evidence type="ECO:0000313" key="3">
    <source>
        <dbReference type="Proteomes" id="UP000631670"/>
    </source>
</evidence>
<dbReference type="RefSeq" id="WP_086865477.1">
    <property type="nucleotide sequence ID" value="NZ_JADBEG010000001.1"/>
</dbReference>
<keyword evidence="3" id="KW-1185">Reference proteome</keyword>
<evidence type="ECO:0000256" key="1">
    <source>
        <dbReference type="SAM" id="MobiDB-lite"/>
    </source>
</evidence>